<evidence type="ECO:0000259" key="2">
    <source>
        <dbReference type="SMART" id="SM00329"/>
    </source>
</evidence>
<dbReference type="Pfam" id="PF01273">
    <property type="entry name" value="LBP_BPI_CETP"/>
    <property type="match status" value="1"/>
</dbReference>
<dbReference type="InterPro" id="IPR001124">
    <property type="entry name" value="Lipid-bd_serum_glycop_C"/>
</dbReference>
<dbReference type="EMBL" id="SZYD01002578">
    <property type="protein sequence ID" value="KAC9378528.1"/>
    <property type="molecule type" value="Genomic_DNA"/>
</dbReference>
<reference evidence="3 4" key="1">
    <citation type="submission" date="2019-05" db="EMBL/GenBank/DDBJ databases">
        <title>Mikania micrantha, genome provides insights into the molecular mechanism of rapid growth.</title>
        <authorList>
            <person name="Liu B."/>
        </authorList>
    </citation>
    <scope>NUCLEOTIDE SEQUENCE [LARGE SCALE GENOMIC DNA]</scope>
    <source>
        <strain evidence="3">NLD-2019</strain>
        <tissue evidence="3">Leaf</tissue>
    </source>
</reference>
<dbReference type="AlphaFoldDB" id="A0A5N6L811"/>
<evidence type="ECO:0000313" key="3">
    <source>
        <dbReference type="EMBL" id="KAC9378528.1"/>
    </source>
</evidence>
<dbReference type="Proteomes" id="UP000326396">
    <property type="component" value="Unassembled WGS sequence"/>
</dbReference>
<name>A0A5N6L811_9ASTR</name>
<evidence type="ECO:0000313" key="4">
    <source>
        <dbReference type="Proteomes" id="UP000326396"/>
    </source>
</evidence>
<feature type="chain" id="PRO_5024461578" description="Lipid-binding serum glycoprotein C-terminal domain-containing protein" evidence="1">
    <location>
        <begin position="18"/>
        <end position="613"/>
    </location>
</feature>
<accession>A0A5N6L811</accession>
<dbReference type="InterPro" id="IPR017943">
    <property type="entry name" value="Bactericidal_perm-incr_a/b_dom"/>
</dbReference>
<evidence type="ECO:0000256" key="1">
    <source>
        <dbReference type="SAM" id="SignalP"/>
    </source>
</evidence>
<comment type="caution">
    <text evidence="3">The sequence shown here is derived from an EMBL/GenBank/DDBJ whole genome shotgun (WGS) entry which is preliminary data.</text>
</comment>
<gene>
    <name evidence="3" type="ORF">E3N88_45927</name>
</gene>
<dbReference type="SMART" id="SM00329">
    <property type="entry name" value="BPI2"/>
    <property type="match status" value="1"/>
</dbReference>
<organism evidence="3 4">
    <name type="scientific">Mikania micrantha</name>
    <name type="common">bitter vine</name>
    <dbReference type="NCBI Taxonomy" id="192012"/>
    <lineage>
        <taxon>Eukaryota</taxon>
        <taxon>Viridiplantae</taxon>
        <taxon>Streptophyta</taxon>
        <taxon>Embryophyta</taxon>
        <taxon>Tracheophyta</taxon>
        <taxon>Spermatophyta</taxon>
        <taxon>Magnoliopsida</taxon>
        <taxon>eudicotyledons</taxon>
        <taxon>Gunneridae</taxon>
        <taxon>Pentapetalae</taxon>
        <taxon>asterids</taxon>
        <taxon>campanulids</taxon>
        <taxon>Asterales</taxon>
        <taxon>Asteraceae</taxon>
        <taxon>Asteroideae</taxon>
        <taxon>Heliantheae alliance</taxon>
        <taxon>Eupatorieae</taxon>
        <taxon>Mikania</taxon>
    </lineage>
</organism>
<dbReference type="PANTHER" id="PTHR46801">
    <property type="entry name" value="OS06G0309200 PROTEIN"/>
    <property type="match status" value="1"/>
</dbReference>
<dbReference type="InterPro" id="IPR017942">
    <property type="entry name" value="Lipid-bd_serum_glycop_N"/>
</dbReference>
<dbReference type="OrthoDB" id="10255543at2759"/>
<dbReference type="Pfam" id="PF02886">
    <property type="entry name" value="LBP_BPI_CETP_C"/>
    <property type="match status" value="1"/>
</dbReference>
<feature type="signal peptide" evidence="1">
    <location>
        <begin position="1"/>
        <end position="17"/>
    </location>
</feature>
<keyword evidence="4" id="KW-1185">Reference proteome</keyword>
<dbReference type="Gene3D" id="3.15.10.10">
    <property type="entry name" value="Bactericidal permeability-increasing protein, domain 1"/>
    <property type="match status" value="1"/>
</dbReference>
<dbReference type="InterPro" id="IPR045897">
    <property type="entry name" value="BPI/LBP_pln"/>
</dbReference>
<dbReference type="PANTHER" id="PTHR46801:SF2">
    <property type="entry name" value="LIPOPOLYSACCHARIDE-BINDING PROTEIN"/>
    <property type="match status" value="1"/>
</dbReference>
<dbReference type="Gene3D" id="3.15.20.10">
    <property type="entry name" value="Bactericidal permeability-increasing protein, domain 2"/>
    <property type="match status" value="1"/>
</dbReference>
<keyword evidence="1" id="KW-0732">Signal</keyword>
<proteinExistence type="predicted"/>
<protein>
    <recommendedName>
        <fullName evidence="2">Lipid-binding serum glycoprotein C-terminal domain-containing protein</fullName>
    </recommendedName>
</protein>
<feature type="domain" description="Lipid-binding serum glycoprotein C-terminal" evidence="2">
    <location>
        <begin position="328"/>
        <end position="521"/>
    </location>
</feature>
<dbReference type="GO" id="GO:0008289">
    <property type="term" value="F:lipid binding"/>
    <property type="evidence" value="ECO:0007669"/>
    <property type="project" value="InterPro"/>
</dbReference>
<dbReference type="SUPFAM" id="SSF55394">
    <property type="entry name" value="Bactericidal permeability-increasing protein, BPI"/>
    <property type="match status" value="2"/>
</dbReference>
<sequence length="613" mass="67875">MILVTASLLFLLDRGGAVKAGERGRTVMKFEATTGGDECVDVTPVNFRSRCYAKTQSPNWGDAREEKRRRPEACHPCADQSFISVLITQNGLDFAKNLLLTKAISKINLTPLSKIDSVVNIPLIGKVHVVLSDIKINRFDVGLSQVIPRATSIIIDGSDVTCDLGMKWHYSYGSPRIPISVSDTGTAAIGVDGMEMVVTLGLDIQEGSMKLSKIKCNCHIHDITVDLDGGASWLYQGILDAFKEEIVLAVEKAITKILSTEISKLGLLLQSLPKEIPVDHVASLNVTFVNSPFLNDRSLGFEINGLFVENRNETYSYANSLQPPVHCSDPSKMIGIALDEAVFRSAFALYYNAMFMHWIVDKIPQQSLLNTSGWRFIVPELYKKFPNENMNLNLSLSDAPDVQISLQQIDAAVYADLVINVLHRSDTIPVACISLVITGMSTVQITENNLSAHLKMDDLTMSLKWSKIGPLHMFLIQPVMWTIIETVFLPYVNARIGVGFPLPIVKQEYRKARAEVIRKGTGLEGYNIEGISIGGHETCVIIPEFKCAFDIGRCPPRAVGMNFLFITHAHLDHIVNPHHCGHDVGSIRMFILKYHQCVLGIKERRASKFSVLA</sequence>